<protein>
    <submittedName>
        <fullName evidence="4">DUF1593 domain-containing protein</fullName>
    </submittedName>
</protein>
<comment type="caution">
    <text evidence="4">The sequence shown here is derived from an EMBL/GenBank/DDBJ whole genome shotgun (WGS) entry which is preliminary data.</text>
</comment>
<feature type="domain" description="Cellulose-binding Sde182 C-terminal" evidence="3">
    <location>
        <begin position="368"/>
        <end position="445"/>
    </location>
</feature>
<feature type="signal peptide" evidence="1">
    <location>
        <begin position="1"/>
        <end position="20"/>
    </location>
</feature>
<dbReference type="InterPro" id="IPR036452">
    <property type="entry name" value="Ribo_hydro-like"/>
</dbReference>
<accession>A0ABT7X5Q8</accession>
<evidence type="ECO:0000259" key="3">
    <source>
        <dbReference type="Pfam" id="PF21027"/>
    </source>
</evidence>
<keyword evidence="1" id="KW-0732">Signal</keyword>
<proteinExistence type="predicted"/>
<dbReference type="Pfam" id="PF07632">
    <property type="entry name" value="Sde182_NH-like"/>
    <property type="match status" value="1"/>
</dbReference>
<dbReference type="InterPro" id="IPR048527">
    <property type="entry name" value="Sde182_C"/>
</dbReference>
<evidence type="ECO:0000313" key="4">
    <source>
        <dbReference type="EMBL" id="MDN0049218.1"/>
    </source>
</evidence>
<reference evidence="4" key="2">
    <citation type="submission" date="2024-05" db="EMBL/GenBank/DDBJ databases">
        <title>Identification and characterization of horizontal gene transfer across gut microbiota members of farm animals based on homology search.</title>
        <authorList>
            <person name="Schwarzerova J."/>
            <person name="Nykrynova M."/>
            <person name="Jureckova K."/>
            <person name="Cejkova D."/>
            <person name="Rychlik I."/>
        </authorList>
    </citation>
    <scope>NUCLEOTIDE SEQUENCE</scope>
    <source>
        <strain evidence="4">84_SSukc20</strain>
    </source>
</reference>
<dbReference type="InterPro" id="IPR011483">
    <property type="entry name" value="Sde182_NH-like"/>
</dbReference>
<dbReference type="RefSeq" id="WP_239414030.1">
    <property type="nucleotide sequence ID" value="NZ_JAUEII010000013.1"/>
</dbReference>
<evidence type="ECO:0000256" key="1">
    <source>
        <dbReference type="SAM" id="SignalP"/>
    </source>
</evidence>
<reference evidence="4" key="1">
    <citation type="submission" date="2023-06" db="EMBL/GenBank/DDBJ databases">
        <authorList>
            <person name="Zeman M."/>
            <person name="Kubasova T."/>
            <person name="Jahodarova E."/>
            <person name="Nykrynova M."/>
            <person name="Rychlik I."/>
        </authorList>
    </citation>
    <scope>NUCLEOTIDE SEQUENCE</scope>
    <source>
        <strain evidence="4">84_SSukc20</strain>
    </source>
</reference>
<evidence type="ECO:0000313" key="5">
    <source>
        <dbReference type="Proteomes" id="UP001167871"/>
    </source>
</evidence>
<dbReference type="Gene3D" id="3.90.245.10">
    <property type="entry name" value="Ribonucleoside hydrolase-like"/>
    <property type="match status" value="1"/>
</dbReference>
<dbReference type="Pfam" id="PF21027">
    <property type="entry name" value="Sde0182_C"/>
    <property type="match status" value="1"/>
</dbReference>
<dbReference type="SUPFAM" id="SSF53590">
    <property type="entry name" value="Nucleoside hydrolase"/>
    <property type="match status" value="1"/>
</dbReference>
<name>A0ABT7X5Q8_9BACE</name>
<sequence>MNMKFLFVGVCMLLSVLCSAAQTLSPEEKCRLIVTTDLGGTDPDDIQSMIHLLVCSNVIDIEGLISSQVWMDDPDKTEKLEDVVRKFGEVLPRLKKHAAGYPDLDYLLSLVKRGQAKSNMDGVGEGKDSPGSELIISAVDKAGDKRPVWVAAWGGMNTVAQAIWKVKHTRTEKELERFINKLRIYDVLGQDDAGAWIAHNFPEIVYIRNKEVYGWAPSDEWTDEHIQCCMPLGVYYPDRMWATEGDSPSFLYVYANGLNVPDSLEYGGWGGRFSKKKTMGVRGMDFIEKSGKDETQYDPYGVYASTSEGVGSINKWQKQIWNDFAARMLWTSTDKFEDANHHPLAVLDGDASLHCVFRRVKAGDVLCFDASASKDVDGNELHYKWTIYEAPSTYKGSMLLDGDSSAQCTLQIPTDASGKSIHLILEVTDNGMPALTAYRRVVLNVE</sequence>
<keyword evidence="5" id="KW-1185">Reference proteome</keyword>
<feature type="domain" description="Cellulose-binding Sde182 nucleoside hydrolase-like" evidence="2">
    <location>
        <begin position="31"/>
        <end position="273"/>
    </location>
</feature>
<dbReference type="InterPro" id="IPR013783">
    <property type="entry name" value="Ig-like_fold"/>
</dbReference>
<evidence type="ECO:0000259" key="2">
    <source>
        <dbReference type="Pfam" id="PF07632"/>
    </source>
</evidence>
<feature type="chain" id="PRO_5047217376" evidence="1">
    <location>
        <begin position="21"/>
        <end position="446"/>
    </location>
</feature>
<organism evidence="4 5">
    <name type="scientific">Bacteroides gallinaceum</name>
    <dbReference type="NCBI Taxonomy" id="1462571"/>
    <lineage>
        <taxon>Bacteria</taxon>
        <taxon>Pseudomonadati</taxon>
        <taxon>Bacteroidota</taxon>
        <taxon>Bacteroidia</taxon>
        <taxon>Bacteroidales</taxon>
        <taxon>Bacteroidaceae</taxon>
        <taxon>Bacteroides</taxon>
    </lineage>
</organism>
<gene>
    <name evidence="4" type="ORF">QVO10_07440</name>
</gene>
<dbReference type="EMBL" id="JAUEII010000013">
    <property type="protein sequence ID" value="MDN0049218.1"/>
    <property type="molecule type" value="Genomic_DNA"/>
</dbReference>
<dbReference type="Gene3D" id="2.60.40.10">
    <property type="entry name" value="Immunoglobulins"/>
    <property type="match status" value="1"/>
</dbReference>
<dbReference type="Proteomes" id="UP001167871">
    <property type="component" value="Unassembled WGS sequence"/>
</dbReference>